<organism evidence="1">
    <name type="scientific">Leptolyngbya sp. NK1-12</name>
    <dbReference type="NCBI Taxonomy" id="2547451"/>
    <lineage>
        <taxon>Bacteria</taxon>
        <taxon>Bacillati</taxon>
        <taxon>Cyanobacteriota</taxon>
        <taxon>Cyanophyceae</taxon>
        <taxon>Leptolyngbyales</taxon>
        <taxon>Leptolyngbyaceae</taxon>
        <taxon>Leptolyngbya group</taxon>
        <taxon>Leptolyngbya</taxon>
    </lineage>
</organism>
<evidence type="ECO:0000313" key="1">
    <source>
        <dbReference type="EMBL" id="WNZ22727.1"/>
    </source>
</evidence>
<dbReference type="EMBL" id="CP053586">
    <property type="protein sequence ID" value="WNZ22727.1"/>
    <property type="molecule type" value="Genomic_DNA"/>
</dbReference>
<accession>A0AA97AJH4</accession>
<proteinExistence type="predicted"/>
<gene>
    <name evidence="1" type="ORF">HJG54_07560</name>
</gene>
<protein>
    <submittedName>
        <fullName evidence="1">Uncharacterized protein</fullName>
    </submittedName>
</protein>
<dbReference type="RefSeq" id="WP_316434252.1">
    <property type="nucleotide sequence ID" value="NZ_CP053586.1"/>
</dbReference>
<dbReference type="AlphaFoldDB" id="A0AA97AJH4"/>
<reference evidence="1" key="1">
    <citation type="submission" date="2020-05" db="EMBL/GenBank/DDBJ databases">
        <authorList>
            <person name="Zhu T."/>
            <person name="Keshari N."/>
            <person name="Lu X."/>
        </authorList>
    </citation>
    <scope>NUCLEOTIDE SEQUENCE</scope>
    <source>
        <strain evidence="1">NK1-12</strain>
    </source>
</reference>
<sequence length="86" mass="10163">MTHEDQVQTIIYPRLDALGYHLRQAMDREAWYITNRETGTIYVLLNNGLQWHVNEMSGSSSEREMLEKEVRDAVFLNEEECSDEQQ</sequence>
<name>A0AA97AJH4_9CYAN</name>